<sequence length="135" mass="14763">MRNPRQVVDYALQRRAHLADVAAGRSSVEDACDAGTYLLQAASYHGTATTTPCPICRREELTNVSWVFSERLGPVSGSARSAEEIARLDDAAGEFTVHVVEVCRTCRWNHLVQSYVLGADDASGSGRRRRRTASP</sequence>
<organism evidence="1 2">
    <name type="scientific">Actinomycetospora aurantiaca</name>
    <dbReference type="NCBI Taxonomy" id="3129233"/>
    <lineage>
        <taxon>Bacteria</taxon>
        <taxon>Bacillati</taxon>
        <taxon>Actinomycetota</taxon>
        <taxon>Actinomycetes</taxon>
        <taxon>Pseudonocardiales</taxon>
        <taxon>Pseudonocardiaceae</taxon>
        <taxon>Actinomycetospora</taxon>
    </lineage>
</organism>
<dbReference type="RefSeq" id="WP_337696560.1">
    <property type="nucleotide sequence ID" value="NZ_JBBEGN010000010.1"/>
</dbReference>
<dbReference type="Proteomes" id="UP001385809">
    <property type="component" value="Unassembled WGS sequence"/>
</dbReference>
<name>A0ABU8MRP9_9PSEU</name>
<dbReference type="InterPro" id="IPR035169">
    <property type="entry name" value="DUF5318"/>
</dbReference>
<dbReference type="Pfam" id="PF17249">
    <property type="entry name" value="DUF5318"/>
    <property type="match status" value="1"/>
</dbReference>
<evidence type="ECO:0000313" key="2">
    <source>
        <dbReference type="Proteomes" id="UP001385809"/>
    </source>
</evidence>
<reference evidence="1 2" key="1">
    <citation type="submission" date="2024-03" db="EMBL/GenBank/DDBJ databases">
        <title>Actinomycetospora sp. OC33-EN08, a novel actinomycete isolated from wild orchid (Aerides multiflora).</title>
        <authorList>
            <person name="Suriyachadkun C."/>
        </authorList>
    </citation>
    <scope>NUCLEOTIDE SEQUENCE [LARGE SCALE GENOMIC DNA]</scope>
    <source>
        <strain evidence="1 2">OC33-EN08</strain>
    </source>
</reference>
<proteinExistence type="predicted"/>
<comment type="caution">
    <text evidence="1">The sequence shown here is derived from an EMBL/GenBank/DDBJ whole genome shotgun (WGS) entry which is preliminary data.</text>
</comment>
<dbReference type="EMBL" id="JBBEGN010000010">
    <property type="protein sequence ID" value="MEJ2869987.1"/>
    <property type="molecule type" value="Genomic_DNA"/>
</dbReference>
<protein>
    <submittedName>
        <fullName evidence="1">DUF5318 family protein</fullName>
    </submittedName>
</protein>
<keyword evidence="2" id="KW-1185">Reference proteome</keyword>
<gene>
    <name evidence="1" type="ORF">WCD74_19625</name>
</gene>
<evidence type="ECO:0000313" key="1">
    <source>
        <dbReference type="EMBL" id="MEJ2869987.1"/>
    </source>
</evidence>
<accession>A0ABU8MRP9</accession>